<protein>
    <submittedName>
        <fullName evidence="2">Aminoglycoside phosphotransferase (APT) family kinase protein</fullName>
    </submittedName>
</protein>
<comment type="caution">
    <text evidence="2">The sequence shown here is derived from an EMBL/GenBank/DDBJ whole genome shotgun (WGS) entry which is preliminary data.</text>
</comment>
<dbReference type="Gene3D" id="3.30.200.20">
    <property type="entry name" value="Phosphorylase Kinase, domain 1"/>
    <property type="match status" value="1"/>
</dbReference>
<dbReference type="InterPro" id="IPR002575">
    <property type="entry name" value="Aminoglycoside_PTrfase"/>
</dbReference>
<dbReference type="Proteomes" id="UP000536262">
    <property type="component" value="Unassembled WGS sequence"/>
</dbReference>
<proteinExistence type="predicted"/>
<dbReference type="CDD" id="cd05154">
    <property type="entry name" value="ACAD10_11_N-like"/>
    <property type="match status" value="1"/>
</dbReference>
<reference evidence="2 3" key="1">
    <citation type="submission" date="2020-08" db="EMBL/GenBank/DDBJ databases">
        <title>Genomic Encyclopedia of Type Strains, Phase IV (KMG-IV): sequencing the most valuable type-strain genomes for metagenomic binning, comparative biology and taxonomic classification.</title>
        <authorList>
            <person name="Goeker M."/>
        </authorList>
    </citation>
    <scope>NUCLEOTIDE SEQUENCE [LARGE SCALE GENOMIC DNA]</scope>
    <source>
        <strain evidence="2 3">DSM 7051</strain>
    </source>
</reference>
<feature type="domain" description="Aminoglycoside phosphotransferase" evidence="1">
    <location>
        <begin position="32"/>
        <end position="254"/>
    </location>
</feature>
<dbReference type="PANTHER" id="PTHR47829">
    <property type="entry name" value="HYDROLASE, PUTATIVE (AFU_ORTHOLOGUE AFUA_1G12880)-RELATED"/>
    <property type="match status" value="1"/>
</dbReference>
<dbReference type="InterPro" id="IPR011009">
    <property type="entry name" value="Kinase-like_dom_sf"/>
</dbReference>
<name>A0A7X0FDX1_9HYPH</name>
<keyword evidence="2" id="KW-0418">Kinase</keyword>
<evidence type="ECO:0000313" key="2">
    <source>
        <dbReference type="EMBL" id="MBB6357559.1"/>
    </source>
</evidence>
<evidence type="ECO:0000313" key="3">
    <source>
        <dbReference type="Proteomes" id="UP000536262"/>
    </source>
</evidence>
<organism evidence="2 3">
    <name type="scientific">Aminobacter aganoensis</name>
    <dbReference type="NCBI Taxonomy" id="83264"/>
    <lineage>
        <taxon>Bacteria</taxon>
        <taxon>Pseudomonadati</taxon>
        <taxon>Pseudomonadota</taxon>
        <taxon>Alphaproteobacteria</taxon>
        <taxon>Hyphomicrobiales</taxon>
        <taxon>Phyllobacteriaceae</taxon>
        <taxon>Aminobacter</taxon>
    </lineage>
</organism>
<dbReference type="PANTHER" id="PTHR47829:SF1">
    <property type="entry name" value="HAD FAMILY PHOSPHATASE"/>
    <property type="match status" value="1"/>
</dbReference>
<keyword evidence="2" id="KW-0808">Transferase</keyword>
<dbReference type="Pfam" id="PF01636">
    <property type="entry name" value="APH"/>
    <property type="match status" value="1"/>
</dbReference>
<dbReference type="InterPro" id="IPR041726">
    <property type="entry name" value="ACAD10_11_N"/>
</dbReference>
<dbReference type="GO" id="GO:0016301">
    <property type="term" value="F:kinase activity"/>
    <property type="evidence" value="ECO:0007669"/>
    <property type="project" value="UniProtKB-KW"/>
</dbReference>
<sequence>MAGDGKVQVNADFDPAALASFLTERFGKGKMTLERIGGGQSNPTYFVDFGDRRMVLRKKPAGPILRGAHAIDREFRVLEALAPTNVPVPRPVLYHDGDIPLGTPFYLMERLEGRVFHDCSLPGMSPEGRRGIYLGMAEAMAKLHAVRPDDVGLGDYGKPGNYFERQIGRWTRQLRESPSDRIPALEAVADWLPQNMPADDGRVSIAHGDFRLGNLLFHPEKPEVIGILDWELSTLGHPLADLGFCSMTWHSAPDEYGGILGLDIQALGIPSQREFLDHYSAHAAPTAALERFHLVFSLFRFAVIFVGIADRARAGNAASTDAADVAPLAGRFAARAMEIIDGARPW</sequence>
<dbReference type="AlphaFoldDB" id="A0A7X0FDX1"/>
<keyword evidence="3" id="KW-1185">Reference proteome</keyword>
<dbReference type="RefSeq" id="WP_184702364.1">
    <property type="nucleotide sequence ID" value="NZ_BAABEG010000004.1"/>
</dbReference>
<evidence type="ECO:0000259" key="1">
    <source>
        <dbReference type="Pfam" id="PF01636"/>
    </source>
</evidence>
<dbReference type="SUPFAM" id="SSF56112">
    <property type="entry name" value="Protein kinase-like (PK-like)"/>
    <property type="match status" value="1"/>
</dbReference>
<dbReference type="Gene3D" id="3.90.1200.10">
    <property type="match status" value="1"/>
</dbReference>
<dbReference type="InterPro" id="IPR052898">
    <property type="entry name" value="ACAD10-like"/>
</dbReference>
<dbReference type="EMBL" id="JACHOU010000026">
    <property type="protein sequence ID" value="MBB6357559.1"/>
    <property type="molecule type" value="Genomic_DNA"/>
</dbReference>
<gene>
    <name evidence="2" type="ORF">GGR00_005382</name>
</gene>
<accession>A0A7X0FDX1</accession>